<evidence type="ECO:0000313" key="1">
    <source>
        <dbReference type="EMBL" id="QDH87800.1"/>
    </source>
</evidence>
<organism evidence="1">
    <name type="scientific">Leviviridae sp</name>
    <dbReference type="NCBI Taxonomy" id="2027243"/>
    <lineage>
        <taxon>Viruses</taxon>
        <taxon>Riboviria</taxon>
        <taxon>Orthornavirae</taxon>
        <taxon>Lenarviricota</taxon>
        <taxon>Leviviricetes</taxon>
        <taxon>Norzivirales</taxon>
        <taxon>Fiersviridae</taxon>
    </lineage>
</organism>
<proteinExistence type="predicted"/>
<accession>A0A514D2E7</accession>
<gene>
    <name evidence="1" type="ORF">H4Bulk46665_000002</name>
</gene>
<sequence>MTFALTTPVTGTAQTGLTSPTYTVTADTPPNSNSKQYVVTALGGTQTGVISHSVAAPFSVTMFRPQNPQVLSPVSPVTGVLTKVPTNTYKVITRKGVLPLAGQSYKNMIITTTIEVPAGSDTADPANVRAAMSAHIGSLSQQSAGIGDTTIQGVL</sequence>
<dbReference type="EMBL" id="MN033635">
    <property type="protein sequence ID" value="QDH87800.1"/>
    <property type="molecule type" value="Genomic_RNA"/>
</dbReference>
<reference evidence="1" key="1">
    <citation type="submission" date="2019-05" db="EMBL/GenBank/DDBJ databases">
        <title>Metatranscriptomic reconstruction reveals RNA viruses with the potential to shape carbon cycling in soil.</title>
        <authorList>
            <person name="Starr E.P."/>
            <person name="Nuccio E."/>
            <person name="Pett-Ridge J."/>
            <person name="Banfield J.F."/>
            <person name="Firestone M.K."/>
        </authorList>
    </citation>
    <scope>NUCLEOTIDE SEQUENCE</scope>
    <source>
        <strain evidence="1">H4_Bulk_46_scaffold_665</strain>
    </source>
</reference>
<name>A0A514D2E7_9VIRU</name>
<protein>
    <submittedName>
        <fullName evidence="1">Uncharacterized protein</fullName>
    </submittedName>
</protein>